<dbReference type="GO" id="GO:0016628">
    <property type="term" value="F:oxidoreductase activity, acting on the CH-CH group of donors, NAD or NADP as acceptor"/>
    <property type="evidence" value="ECO:0007669"/>
    <property type="project" value="UniProtKB-ARBA"/>
</dbReference>
<evidence type="ECO:0000256" key="3">
    <source>
        <dbReference type="ARBA" id="ARBA00022643"/>
    </source>
</evidence>
<organism evidence="6 7">
    <name type="scientific">Symbiochloris irregularis</name>
    <dbReference type="NCBI Taxonomy" id="706552"/>
    <lineage>
        <taxon>Eukaryota</taxon>
        <taxon>Viridiplantae</taxon>
        <taxon>Chlorophyta</taxon>
        <taxon>core chlorophytes</taxon>
        <taxon>Trebouxiophyceae</taxon>
        <taxon>Trebouxiales</taxon>
        <taxon>Trebouxiaceae</taxon>
        <taxon>Symbiochloris</taxon>
    </lineage>
</organism>
<dbReference type="PANTHER" id="PTHR22893:SF91">
    <property type="entry name" value="NADPH DEHYDROGENASE 2-RELATED"/>
    <property type="match status" value="1"/>
</dbReference>
<dbReference type="EMBL" id="JALJOQ010000036">
    <property type="protein sequence ID" value="KAK9806581.1"/>
    <property type="molecule type" value="Genomic_DNA"/>
</dbReference>
<protein>
    <recommendedName>
        <fullName evidence="5">NADH:flavin oxidoreductase/NADH oxidase N-terminal domain-containing protein</fullName>
    </recommendedName>
</protein>
<reference evidence="6 7" key="1">
    <citation type="journal article" date="2024" name="Nat. Commun.">
        <title>Phylogenomics reveals the evolutionary origins of lichenization in chlorophyte algae.</title>
        <authorList>
            <person name="Puginier C."/>
            <person name="Libourel C."/>
            <person name="Otte J."/>
            <person name="Skaloud P."/>
            <person name="Haon M."/>
            <person name="Grisel S."/>
            <person name="Petersen M."/>
            <person name="Berrin J.G."/>
            <person name="Delaux P.M."/>
            <person name="Dal Grande F."/>
            <person name="Keller J."/>
        </authorList>
    </citation>
    <scope>NUCLEOTIDE SEQUENCE [LARGE SCALE GENOMIC DNA]</scope>
    <source>
        <strain evidence="6 7">SAG 2036</strain>
    </source>
</reference>
<evidence type="ECO:0000313" key="7">
    <source>
        <dbReference type="Proteomes" id="UP001465755"/>
    </source>
</evidence>
<dbReference type="InterPro" id="IPR013785">
    <property type="entry name" value="Aldolase_TIM"/>
</dbReference>
<dbReference type="GO" id="GO:0010181">
    <property type="term" value="F:FMN binding"/>
    <property type="evidence" value="ECO:0007669"/>
    <property type="project" value="InterPro"/>
</dbReference>
<name>A0AAW1PDQ1_9CHLO</name>
<evidence type="ECO:0000256" key="1">
    <source>
        <dbReference type="ARBA" id="ARBA00001917"/>
    </source>
</evidence>
<evidence type="ECO:0000259" key="5">
    <source>
        <dbReference type="Pfam" id="PF00724"/>
    </source>
</evidence>
<dbReference type="Gene3D" id="3.20.20.70">
    <property type="entry name" value="Aldolase class I"/>
    <property type="match status" value="1"/>
</dbReference>
<comment type="cofactor">
    <cofactor evidence="1">
        <name>FMN</name>
        <dbReference type="ChEBI" id="CHEBI:58210"/>
    </cofactor>
</comment>
<feature type="domain" description="NADH:flavin oxidoreductase/NADH oxidase N-terminal" evidence="5">
    <location>
        <begin position="15"/>
        <end position="358"/>
    </location>
</feature>
<keyword evidence="7" id="KW-1185">Reference proteome</keyword>
<dbReference type="Proteomes" id="UP001465755">
    <property type="component" value="Unassembled WGS sequence"/>
</dbReference>
<keyword evidence="4" id="KW-0560">Oxidoreductase</keyword>
<evidence type="ECO:0000313" key="6">
    <source>
        <dbReference type="EMBL" id="KAK9806581.1"/>
    </source>
</evidence>
<dbReference type="SUPFAM" id="SSF51395">
    <property type="entry name" value="FMN-linked oxidoreductases"/>
    <property type="match status" value="1"/>
</dbReference>
<dbReference type="AlphaFoldDB" id="A0AAW1PDQ1"/>
<keyword evidence="3" id="KW-0285">Flavoprotein</keyword>
<gene>
    <name evidence="6" type="ORF">WJX73_004673</name>
</gene>
<dbReference type="InterPro" id="IPR045247">
    <property type="entry name" value="Oye-like"/>
</dbReference>
<comment type="similarity">
    <text evidence="2">Belongs to the NADH:flavin oxidoreductase/NADH oxidase family.</text>
</comment>
<dbReference type="PANTHER" id="PTHR22893">
    <property type="entry name" value="NADH OXIDOREDUCTASE-RELATED"/>
    <property type="match status" value="1"/>
</dbReference>
<sequence length="383" mass="42450">MTAAPAAVTLSQNPLLESVKVGHWQLAHRIVYAPLTRQRAIDNVPQPAAATYYAQRATKGGLMISEATVVSAEGRGYAHTPGIWSKEQVEAWKPIIKAVHDKGAVFLCQLWHTGRASHPAFQEGGKDPVAPSAIAIPDAKVFLPDGSQAPYTKPRALDISEIPARVDAFRQGARNALDAGFDGVEIHSANGYLLDNFLKASCNQRTDKYGGTIENRARFTLEVVDAVVKEVGDSQKVGIRFSPFYVLGAEDPHKNAVFTYVVEELNSRNLAYVHMIEPRKRGSEKEGSPSALFDYTQRDQNLSIFRIAYTGTFMVAGGHDRESGIQSLKTDRADLIVYGRHFLANPDFVKRIELNAPLNQYDRTTFYSQDQEKGYTDYPYLEE</sequence>
<dbReference type="InterPro" id="IPR001155">
    <property type="entry name" value="OxRdtase_FMN_N"/>
</dbReference>
<evidence type="ECO:0000256" key="2">
    <source>
        <dbReference type="ARBA" id="ARBA00005979"/>
    </source>
</evidence>
<dbReference type="FunFam" id="3.20.20.70:FF:000059">
    <property type="entry name" value="N-ethylmaleimide reductase, FMN-linked"/>
    <property type="match status" value="1"/>
</dbReference>
<proteinExistence type="inferred from homology"/>
<dbReference type="CDD" id="cd02933">
    <property type="entry name" value="OYE_like_FMN"/>
    <property type="match status" value="1"/>
</dbReference>
<evidence type="ECO:0000256" key="4">
    <source>
        <dbReference type="ARBA" id="ARBA00023002"/>
    </source>
</evidence>
<keyword evidence="3" id="KW-0288">FMN</keyword>
<dbReference type="GO" id="GO:0005829">
    <property type="term" value="C:cytosol"/>
    <property type="evidence" value="ECO:0007669"/>
    <property type="project" value="UniProtKB-ARBA"/>
</dbReference>
<comment type="caution">
    <text evidence="6">The sequence shown here is derived from an EMBL/GenBank/DDBJ whole genome shotgun (WGS) entry which is preliminary data.</text>
</comment>
<accession>A0AAW1PDQ1</accession>
<dbReference type="Pfam" id="PF00724">
    <property type="entry name" value="Oxidored_FMN"/>
    <property type="match status" value="1"/>
</dbReference>